<keyword evidence="4" id="KW-1185">Reference proteome</keyword>
<dbReference type="InterPro" id="IPR027417">
    <property type="entry name" value="P-loop_NTPase"/>
</dbReference>
<evidence type="ECO:0000313" key="4">
    <source>
        <dbReference type="Proteomes" id="UP000245288"/>
    </source>
</evidence>
<dbReference type="PROSITE" id="PS00662">
    <property type="entry name" value="T2SP_E"/>
    <property type="match status" value="1"/>
</dbReference>
<dbReference type="InterPro" id="IPR001482">
    <property type="entry name" value="T2SS/T4SS_dom"/>
</dbReference>
<dbReference type="InterPro" id="IPR003593">
    <property type="entry name" value="AAA+_ATPase"/>
</dbReference>
<protein>
    <submittedName>
        <fullName evidence="3">Twitching motility protein PilT</fullName>
    </submittedName>
</protein>
<comment type="similarity">
    <text evidence="1">Belongs to the GSP E family.</text>
</comment>
<dbReference type="RefSeq" id="WP_109214308.1">
    <property type="nucleotide sequence ID" value="NZ_CAJLEE010000001.1"/>
</dbReference>
<gene>
    <name evidence="3" type="ORF">LG34_00230</name>
</gene>
<dbReference type="Pfam" id="PF00437">
    <property type="entry name" value="T2SSE"/>
    <property type="match status" value="1"/>
</dbReference>
<reference evidence="3 4" key="1">
    <citation type="submission" date="2014-09" db="EMBL/GenBank/DDBJ databases">
        <title>Butyrate-producing bacteria isolated from human gut.</title>
        <authorList>
            <person name="Zhang Q."/>
            <person name="Zhao L."/>
        </authorList>
    </citation>
    <scope>NUCLEOTIDE SEQUENCE [LARGE SCALE GENOMIC DNA]</scope>
    <source>
        <strain evidence="3 4">21</strain>
    </source>
</reference>
<feature type="domain" description="Bacterial type II secretion system protein E" evidence="2">
    <location>
        <begin position="199"/>
        <end position="213"/>
    </location>
</feature>
<dbReference type="SUPFAM" id="SSF52540">
    <property type="entry name" value="P-loop containing nucleoside triphosphate hydrolases"/>
    <property type="match status" value="1"/>
</dbReference>
<dbReference type="Gene3D" id="3.30.450.90">
    <property type="match status" value="1"/>
</dbReference>
<organism evidence="3 4">
    <name type="scientific">Eubacterium ramulus</name>
    <dbReference type="NCBI Taxonomy" id="39490"/>
    <lineage>
        <taxon>Bacteria</taxon>
        <taxon>Bacillati</taxon>
        <taxon>Bacillota</taxon>
        <taxon>Clostridia</taxon>
        <taxon>Eubacteriales</taxon>
        <taxon>Eubacteriaceae</taxon>
        <taxon>Eubacterium</taxon>
    </lineage>
</organism>
<proteinExistence type="inferred from homology"/>
<sequence length="356" mass="39279">MAEEALRQAADAIIREARERKASDIHISEGMPIWYRVNGRLLPAQTQMSAEEIRGMLYAIMPKRHAEKFEKGFDADFSFQTSDGHRQRVNVFRQQKKMAGTIRLLNASIPTLEELKMPTVLYEMAKAPRGLILVTGPTGSGKSTTLAAMIEYMNQNSDRHIITIEDPIEYVYETKKSLIHQREVGEDVGDFASALRSALREDPDVILVGEMRDYETIQAALLAAETGHLVLSTLHTTGAAQTVERVIDACPTGGQNQVRVQLAGTLKGIVSQCLIPCGGGVTRVAGTELLVATDAILNLIREGKTHQISNMMQSGTALGMHTLNMDLVRLMQQGYITREDAAIYTNNKAELEATLR</sequence>
<dbReference type="OrthoDB" id="9808272at2"/>
<dbReference type="EMBL" id="JRFU01000003">
    <property type="protein sequence ID" value="PWE88077.1"/>
    <property type="molecule type" value="Genomic_DNA"/>
</dbReference>
<evidence type="ECO:0000259" key="2">
    <source>
        <dbReference type="PROSITE" id="PS00662"/>
    </source>
</evidence>
<comment type="caution">
    <text evidence="3">The sequence shown here is derived from an EMBL/GenBank/DDBJ whole genome shotgun (WGS) entry which is preliminary data.</text>
</comment>
<evidence type="ECO:0000256" key="1">
    <source>
        <dbReference type="ARBA" id="ARBA00006611"/>
    </source>
</evidence>
<accession>A0A2V1JT76</accession>
<dbReference type="InterPro" id="IPR006321">
    <property type="entry name" value="PilT/PilU"/>
</dbReference>
<name>A0A2V1JT76_EUBRA</name>
<dbReference type="GO" id="GO:0016887">
    <property type="term" value="F:ATP hydrolysis activity"/>
    <property type="evidence" value="ECO:0007669"/>
    <property type="project" value="InterPro"/>
</dbReference>
<dbReference type="Gene3D" id="3.40.50.300">
    <property type="entry name" value="P-loop containing nucleotide triphosphate hydrolases"/>
    <property type="match status" value="1"/>
</dbReference>
<dbReference type="CDD" id="cd01131">
    <property type="entry name" value="PilT"/>
    <property type="match status" value="1"/>
</dbReference>
<dbReference type="Proteomes" id="UP000245288">
    <property type="component" value="Unassembled WGS sequence"/>
</dbReference>
<dbReference type="PANTHER" id="PTHR30486">
    <property type="entry name" value="TWITCHING MOTILITY PROTEIN PILT"/>
    <property type="match status" value="1"/>
</dbReference>
<evidence type="ECO:0000313" key="3">
    <source>
        <dbReference type="EMBL" id="PWE88077.1"/>
    </source>
</evidence>
<dbReference type="InterPro" id="IPR050921">
    <property type="entry name" value="T4SS_GSP_E_ATPase"/>
</dbReference>
<dbReference type="NCBIfam" id="TIGR01420">
    <property type="entry name" value="pilT_fam"/>
    <property type="match status" value="1"/>
</dbReference>
<dbReference type="SMART" id="SM00382">
    <property type="entry name" value="AAA"/>
    <property type="match status" value="1"/>
</dbReference>
<dbReference type="GO" id="GO:0005524">
    <property type="term" value="F:ATP binding"/>
    <property type="evidence" value="ECO:0007669"/>
    <property type="project" value="InterPro"/>
</dbReference>
<dbReference type="AlphaFoldDB" id="A0A2V1JT76"/>